<protein>
    <submittedName>
        <fullName evidence="1">Uncharacterized protein</fullName>
    </submittedName>
</protein>
<dbReference type="Proteomes" id="UP000708208">
    <property type="component" value="Unassembled WGS sequence"/>
</dbReference>
<accession>A0A8J2KGH2</accession>
<dbReference type="AlphaFoldDB" id="A0A8J2KGH2"/>
<gene>
    <name evidence="1" type="ORF">AFUS01_LOCUS24260</name>
</gene>
<feature type="non-terminal residue" evidence="1">
    <location>
        <position position="20"/>
    </location>
</feature>
<proteinExistence type="predicted"/>
<evidence type="ECO:0000313" key="2">
    <source>
        <dbReference type="Proteomes" id="UP000708208"/>
    </source>
</evidence>
<keyword evidence="2" id="KW-1185">Reference proteome</keyword>
<sequence>HVYKEGFPENLDHELMDDIV</sequence>
<dbReference type="EMBL" id="CAJVCH010300498">
    <property type="protein sequence ID" value="CAG7785646.1"/>
    <property type="molecule type" value="Genomic_DNA"/>
</dbReference>
<organism evidence="1 2">
    <name type="scientific">Allacma fusca</name>
    <dbReference type="NCBI Taxonomy" id="39272"/>
    <lineage>
        <taxon>Eukaryota</taxon>
        <taxon>Metazoa</taxon>
        <taxon>Ecdysozoa</taxon>
        <taxon>Arthropoda</taxon>
        <taxon>Hexapoda</taxon>
        <taxon>Collembola</taxon>
        <taxon>Symphypleona</taxon>
        <taxon>Sminthuridae</taxon>
        <taxon>Allacma</taxon>
    </lineage>
</organism>
<name>A0A8J2KGH2_9HEXA</name>
<reference evidence="1" key="1">
    <citation type="submission" date="2021-06" db="EMBL/GenBank/DDBJ databases">
        <authorList>
            <person name="Hodson N. C."/>
            <person name="Mongue J. A."/>
            <person name="Jaron S. K."/>
        </authorList>
    </citation>
    <scope>NUCLEOTIDE SEQUENCE</scope>
</reference>
<feature type="non-terminal residue" evidence="1">
    <location>
        <position position="1"/>
    </location>
</feature>
<evidence type="ECO:0000313" key="1">
    <source>
        <dbReference type="EMBL" id="CAG7785646.1"/>
    </source>
</evidence>
<comment type="caution">
    <text evidence="1">The sequence shown here is derived from an EMBL/GenBank/DDBJ whole genome shotgun (WGS) entry which is preliminary data.</text>
</comment>